<keyword evidence="2" id="KW-0813">Transport</keyword>
<evidence type="ECO:0000256" key="2">
    <source>
        <dbReference type="ARBA" id="ARBA00022448"/>
    </source>
</evidence>
<keyword evidence="3" id="KW-0547">Nucleotide-binding</keyword>
<dbReference type="InterPro" id="IPR003593">
    <property type="entry name" value="AAA+_ATPase"/>
</dbReference>
<feature type="domain" description="ABC transporter" evidence="5">
    <location>
        <begin position="31"/>
        <end position="252"/>
    </location>
</feature>
<dbReference type="Proteomes" id="UP000177300">
    <property type="component" value="Unassembled WGS sequence"/>
</dbReference>
<comment type="caution">
    <text evidence="6">The sequence shown here is derived from an EMBL/GenBank/DDBJ whole genome shotgun (WGS) entry which is preliminary data.</text>
</comment>
<dbReference type="InterPro" id="IPR015860">
    <property type="entry name" value="ABC_transpr_TagH-like"/>
</dbReference>
<dbReference type="GO" id="GO:0005524">
    <property type="term" value="F:ATP binding"/>
    <property type="evidence" value="ECO:0007669"/>
    <property type="project" value="UniProtKB-KW"/>
</dbReference>
<dbReference type="Pfam" id="PF00005">
    <property type="entry name" value="ABC_tran"/>
    <property type="match status" value="1"/>
</dbReference>
<evidence type="ECO:0000313" key="6">
    <source>
        <dbReference type="EMBL" id="OGE13448.1"/>
    </source>
</evidence>
<evidence type="ECO:0000256" key="1">
    <source>
        <dbReference type="ARBA" id="ARBA00005417"/>
    </source>
</evidence>
<evidence type="ECO:0000259" key="5">
    <source>
        <dbReference type="PROSITE" id="PS50893"/>
    </source>
</evidence>
<reference evidence="6 7" key="1">
    <citation type="journal article" date="2016" name="Nat. Commun.">
        <title>Thousands of microbial genomes shed light on interconnected biogeochemical processes in an aquifer system.</title>
        <authorList>
            <person name="Anantharaman K."/>
            <person name="Brown C.T."/>
            <person name="Hug L.A."/>
            <person name="Sharon I."/>
            <person name="Castelle C.J."/>
            <person name="Probst A.J."/>
            <person name="Thomas B.C."/>
            <person name="Singh A."/>
            <person name="Wilkins M.J."/>
            <person name="Karaoz U."/>
            <person name="Brodie E.L."/>
            <person name="Williams K.H."/>
            <person name="Hubbard S.S."/>
            <person name="Banfield J.F."/>
        </authorList>
    </citation>
    <scope>NUCLEOTIDE SEQUENCE [LARGE SCALE GENOMIC DNA]</scope>
</reference>
<dbReference type="InterPro" id="IPR050683">
    <property type="entry name" value="Bact_Polysacc_Export_ATP-bd"/>
</dbReference>
<dbReference type="PROSITE" id="PS50893">
    <property type="entry name" value="ABC_TRANSPORTER_2"/>
    <property type="match status" value="1"/>
</dbReference>
<protein>
    <submittedName>
        <fullName evidence="6">Sugar ABC transporter ATP-binding protein</fullName>
    </submittedName>
</protein>
<dbReference type="PANTHER" id="PTHR46743">
    <property type="entry name" value="TEICHOIC ACIDS EXPORT ATP-BINDING PROTEIN TAGH"/>
    <property type="match status" value="1"/>
</dbReference>
<evidence type="ECO:0000256" key="3">
    <source>
        <dbReference type="ARBA" id="ARBA00022741"/>
    </source>
</evidence>
<comment type="similarity">
    <text evidence="1">Belongs to the ABC transporter superfamily.</text>
</comment>
<organism evidence="6 7">
    <name type="scientific">Candidatus Curtissbacteria bacterium RIFCSPLOWO2_12_FULL_38_9</name>
    <dbReference type="NCBI Taxonomy" id="1797735"/>
    <lineage>
        <taxon>Bacteria</taxon>
        <taxon>Candidatus Curtissiibacteriota</taxon>
    </lineage>
</organism>
<accession>A0A1F5IAN2</accession>
<gene>
    <name evidence="6" type="ORF">A3G14_05310</name>
</gene>
<proteinExistence type="inferred from homology"/>
<dbReference type="GO" id="GO:0016020">
    <property type="term" value="C:membrane"/>
    <property type="evidence" value="ECO:0007669"/>
    <property type="project" value="InterPro"/>
</dbReference>
<dbReference type="GO" id="GO:0140359">
    <property type="term" value="F:ABC-type transporter activity"/>
    <property type="evidence" value="ECO:0007669"/>
    <property type="project" value="InterPro"/>
</dbReference>
<dbReference type="CDD" id="cd03220">
    <property type="entry name" value="ABC_KpsT_Wzt"/>
    <property type="match status" value="1"/>
</dbReference>
<dbReference type="SMART" id="SM00382">
    <property type="entry name" value="AAA"/>
    <property type="match status" value="1"/>
</dbReference>
<dbReference type="EMBL" id="MFBY01000032">
    <property type="protein sequence ID" value="OGE13448.1"/>
    <property type="molecule type" value="Genomic_DNA"/>
</dbReference>
<evidence type="ECO:0000313" key="7">
    <source>
        <dbReference type="Proteomes" id="UP000177300"/>
    </source>
</evidence>
<dbReference type="PANTHER" id="PTHR46743:SF2">
    <property type="entry name" value="TEICHOIC ACIDS EXPORT ATP-BINDING PROTEIN TAGH"/>
    <property type="match status" value="1"/>
</dbReference>
<keyword evidence="4 6" id="KW-0067">ATP-binding</keyword>
<dbReference type="GO" id="GO:0016887">
    <property type="term" value="F:ATP hydrolysis activity"/>
    <property type="evidence" value="ECO:0007669"/>
    <property type="project" value="InterPro"/>
</dbReference>
<dbReference type="InterPro" id="IPR003439">
    <property type="entry name" value="ABC_transporter-like_ATP-bd"/>
</dbReference>
<name>A0A1F5IAN2_9BACT</name>
<dbReference type="InterPro" id="IPR027417">
    <property type="entry name" value="P-loop_NTPase"/>
</dbReference>
<evidence type="ECO:0000256" key="4">
    <source>
        <dbReference type="ARBA" id="ARBA00022840"/>
    </source>
</evidence>
<sequence>MPIVFGDVYKSYSIRRLKYKRLAEDVGQIFQRLVTRKKRTLQSEKFFALNGISFKVKKGESLGIIGKNGAGKTTILKLISKVTYPDSGEITVNGKIGAFIELGAGLHPELSGRENIFLYGAILGMTKKEIDEKFESIVKFSGLRKFLDTPIKRYSSGMYARLGFSVVSFMDPDILLIDEVLAVGDKNFQQKCLTKMHNFSKSDKTLIFISHNLDAVKKICDKVLVIEKGKIVFEGSTDLAIKTYLDLFPKSR</sequence>
<dbReference type="Gene3D" id="3.40.50.300">
    <property type="entry name" value="P-loop containing nucleotide triphosphate hydrolases"/>
    <property type="match status" value="1"/>
</dbReference>
<dbReference type="SUPFAM" id="SSF52540">
    <property type="entry name" value="P-loop containing nucleoside triphosphate hydrolases"/>
    <property type="match status" value="1"/>
</dbReference>
<dbReference type="AlphaFoldDB" id="A0A1F5IAN2"/>